<organism evidence="2 3">
    <name type="scientific">Gossypium australe</name>
    <dbReference type="NCBI Taxonomy" id="47621"/>
    <lineage>
        <taxon>Eukaryota</taxon>
        <taxon>Viridiplantae</taxon>
        <taxon>Streptophyta</taxon>
        <taxon>Embryophyta</taxon>
        <taxon>Tracheophyta</taxon>
        <taxon>Spermatophyta</taxon>
        <taxon>Magnoliopsida</taxon>
        <taxon>eudicotyledons</taxon>
        <taxon>Gunneridae</taxon>
        <taxon>Pentapetalae</taxon>
        <taxon>rosids</taxon>
        <taxon>malvids</taxon>
        <taxon>Malvales</taxon>
        <taxon>Malvaceae</taxon>
        <taxon>Malvoideae</taxon>
        <taxon>Gossypium</taxon>
    </lineage>
</organism>
<dbReference type="GO" id="GO:0003964">
    <property type="term" value="F:RNA-directed DNA polymerase activity"/>
    <property type="evidence" value="ECO:0007669"/>
    <property type="project" value="UniProtKB-KW"/>
</dbReference>
<dbReference type="PROSITE" id="PS50878">
    <property type="entry name" value="RT_POL"/>
    <property type="match status" value="1"/>
</dbReference>
<proteinExistence type="predicted"/>
<dbReference type="GO" id="GO:0004523">
    <property type="term" value="F:RNA-DNA hybrid ribonuclease activity"/>
    <property type="evidence" value="ECO:0007669"/>
    <property type="project" value="InterPro"/>
</dbReference>
<sequence length="494" mass="56937">MAIKLDLEKAYDRVSWDFICAYLMAIGIPEFLQKVIISAISSSSMHILWNGVPTQKFKPVRGIRQGCPLSPYLFVLRMDWLKHIVRSNIDIGRWEPIQLSKIGPAISHMFFADDLEVQNLGTYLGVFLLHNRVTKNTLSFVVDKGCADGHPKLPLVGWDSICQPQPRGRLGFWHLSDQNMSFLMKIGFNLVSKSNTLWGVLRSKYGWKEQIPKTINKSQCSHLWRSLSKIWPLLRENLTWAIGDGASVHCWKDSWIPDSGADKVIWARSMSGAFTVPSAFRTLKEDTWSSLEENWKTFWKYQGPQIRLLTNLERTRRGIGQSNSYTVCGHEYEDMAHVLRDFLAAKDVWMHVLPNHLKQRFFSDSFRNISWSATEVVKVSISWVRQFESYFSGYKSNISNLNLVNISDNTWAILSTDGVVGRETGYKRTIIQTDNLEVVQTLTDLGLEDPGITVFRRTQRIMKFEGQWRINHIPREQKVVADRLAKFSLNWKST</sequence>
<dbReference type="PANTHER" id="PTHR33116">
    <property type="entry name" value="REVERSE TRANSCRIPTASE ZINC-BINDING DOMAIN-CONTAINING PROTEIN-RELATED-RELATED"/>
    <property type="match status" value="1"/>
</dbReference>
<dbReference type="Pfam" id="PF00078">
    <property type="entry name" value="RVT_1"/>
    <property type="match status" value="1"/>
</dbReference>
<dbReference type="EMBL" id="SMMG02000001">
    <property type="protein sequence ID" value="KAA3487249.1"/>
    <property type="molecule type" value="Genomic_DNA"/>
</dbReference>
<dbReference type="PANTHER" id="PTHR33116:SF86">
    <property type="entry name" value="REVERSE TRANSCRIPTASE DOMAIN-CONTAINING PROTEIN"/>
    <property type="match status" value="1"/>
</dbReference>
<protein>
    <submittedName>
        <fullName evidence="2">LINE-1 reverse transcriptase isogeny</fullName>
    </submittedName>
</protein>
<dbReference type="GO" id="GO:0003676">
    <property type="term" value="F:nucleic acid binding"/>
    <property type="evidence" value="ECO:0007669"/>
    <property type="project" value="InterPro"/>
</dbReference>
<dbReference type="CDD" id="cd06222">
    <property type="entry name" value="RNase_H_like"/>
    <property type="match status" value="1"/>
</dbReference>
<dbReference type="SUPFAM" id="SSF56672">
    <property type="entry name" value="DNA/RNA polymerases"/>
    <property type="match status" value="1"/>
</dbReference>
<dbReference type="InterPro" id="IPR044730">
    <property type="entry name" value="RNase_H-like_dom_plant"/>
</dbReference>
<dbReference type="InterPro" id="IPR000477">
    <property type="entry name" value="RT_dom"/>
</dbReference>
<evidence type="ECO:0000313" key="2">
    <source>
        <dbReference type="EMBL" id="KAA3487249.1"/>
    </source>
</evidence>
<keyword evidence="2" id="KW-0695">RNA-directed DNA polymerase</keyword>
<dbReference type="Proteomes" id="UP000325315">
    <property type="component" value="Unassembled WGS sequence"/>
</dbReference>
<dbReference type="AlphaFoldDB" id="A0A5B6WZ87"/>
<evidence type="ECO:0000259" key="1">
    <source>
        <dbReference type="PROSITE" id="PS50878"/>
    </source>
</evidence>
<dbReference type="InterPro" id="IPR002156">
    <property type="entry name" value="RNaseH_domain"/>
</dbReference>
<feature type="domain" description="Reverse transcriptase" evidence="1">
    <location>
        <begin position="1"/>
        <end position="190"/>
    </location>
</feature>
<gene>
    <name evidence="2" type="ORF">EPI10_031087</name>
</gene>
<dbReference type="Pfam" id="PF13456">
    <property type="entry name" value="RVT_3"/>
    <property type="match status" value="1"/>
</dbReference>
<keyword evidence="2" id="KW-0808">Transferase</keyword>
<reference evidence="3" key="1">
    <citation type="journal article" date="2019" name="Plant Biotechnol. J.">
        <title>Genome sequencing of the Australian wild diploid species Gossypium australe highlights disease resistance and delayed gland morphogenesis.</title>
        <authorList>
            <person name="Cai Y."/>
            <person name="Cai X."/>
            <person name="Wang Q."/>
            <person name="Wang P."/>
            <person name="Zhang Y."/>
            <person name="Cai C."/>
            <person name="Xu Y."/>
            <person name="Wang K."/>
            <person name="Zhou Z."/>
            <person name="Wang C."/>
            <person name="Geng S."/>
            <person name="Li B."/>
            <person name="Dong Q."/>
            <person name="Hou Y."/>
            <person name="Wang H."/>
            <person name="Ai P."/>
            <person name="Liu Z."/>
            <person name="Yi F."/>
            <person name="Sun M."/>
            <person name="An G."/>
            <person name="Cheng J."/>
            <person name="Zhang Y."/>
            <person name="Shi Q."/>
            <person name="Xie Y."/>
            <person name="Shi X."/>
            <person name="Chang Y."/>
            <person name="Huang F."/>
            <person name="Chen Y."/>
            <person name="Hong S."/>
            <person name="Mi L."/>
            <person name="Sun Q."/>
            <person name="Zhang L."/>
            <person name="Zhou B."/>
            <person name="Peng R."/>
            <person name="Zhang X."/>
            <person name="Liu F."/>
        </authorList>
    </citation>
    <scope>NUCLEOTIDE SEQUENCE [LARGE SCALE GENOMIC DNA]</scope>
    <source>
        <strain evidence="3">cv. PA1801</strain>
    </source>
</reference>
<keyword evidence="3" id="KW-1185">Reference proteome</keyword>
<evidence type="ECO:0000313" key="3">
    <source>
        <dbReference type="Proteomes" id="UP000325315"/>
    </source>
</evidence>
<name>A0A5B6WZ87_9ROSI</name>
<accession>A0A5B6WZ87</accession>
<dbReference type="OrthoDB" id="1744872at2759"/>
<dbReference type="InterPro" id="IPR043502">
    <property type="entry name" value="DNA/RNA_pol_sf"/>
</dbReference>
<comment type="caution">
    <text evidence="2">The sequence shown here is derived from an EMBL/GenBank/DDBJ whole genome shotgun (WGS) entry which is preliminary data.</text>
</comment>
<keyword evidence="2" id="KW-0548">Nucleotidyltransferase</keyword>